<evidence type="ECO:0000259" key="8">
    <source>
        <dbReference type="Pfam" id="PF03460"/>
    </source>
</evidence>
<evidence type="ECO:0000256" key="3">
    <source>
        <dbReference type="ARBA" id="ARBA00022723"/>
    </source>
</evidence>
<dbReference type="InterPro" id="IPR006067">
    <property type="entry name" value="NO2/SO3_Rdtase_4Fe4S_dom"/>
</dbReference>
<dbReference type="InterPro" id="IPR005117">
    <property type="entry name" value="NiRdtase/SiRdtase_haem-b_fer"/>
</dbReference>
<evidence type="ECO:0000256" key="5">
    <source>
        <dbReference type="ARBA" id="ARBA00023004"/>
    </source>
</evidence>
<name>A0ABV4K3Y2_9BACT</name>
<dbReference type="PRINTS" id="PR00397">
    <property type="entry name" value="SIROHAEM"/>
</dbReference>
<accession>A0ABV4K3Y2</accession>
<feature type="domain" description="Nitrite/Sulfite reductase ferredoxin-like" evidence="8">
    <location>
        <begin position="38"/>
        <end position="102"/>
    </location>
</feature>
<dbReference type="Gene3D" id="3.30.413.10">
    <property type="entry name" value="Sulfite Reductase Hemoprotein, domain 1"/>
    <property type="match status" value="1"/>
</dbReference>
<dbReference type="Proteomes" id="UP001568698">
    <property type="component" value="Unassembled WGS sequence"/>
</dbReference>
<dbReference type="RefSeq" id="WP_371386261.1">
    <property type="nucleotide sequence ID" value="NZ_JBGLYH010000018.1"/>
</dbReference>
<sequence length="249" mass="26904">MAHRKCDNCGDLIDMKSFPETCPSCGRHHGFSALKAILQRDNETYAVAPHIPGGIITDFNLLRKLADVAERYEAQAIKITSAGRFALVGFKATDINSVWEDLGLPPSAGSGLCVRSVKLCPGTSFCKRGLQDAVGVGLRIDEKYYGYSLPYKLKIGVSGCTNTCAESTVKDIGLIGMKGGWRVVVGGLVTGLNPRFADVVADNLDDEQALRVVDDLIEWYCAAGIPKRIGRIIDDMGLDAFKSELGFAR</sequence>
<keyword evidence="4" id="KW-0560">Oxidoreductase</keyword>
<organism evidence="9 10">
    <name type="scientific">Pseudodesulfovibrio karagichevae</name>
    <dbReference type="NCBI Taxonomy" id="3239305"/>
    <lineage>
        <taxon>Bacteria</taxon>
        <taxon>Pseudomonadati</taxon>
        <taxon>Thermodesulfobacteriota</taxon>
        <taxon>Desulfovibrionia</taxon>
        <taxon>Desulfovibrionales</taxon>
        <taxon>Desulfovibrionaceae</taxon>
    </lineage>
</organism>
<dbReference type="PANTHER" id="PTHR43809">
    <property type="entry name" value="NITRITE REDUCTASE (NADH) LARGE SUBUNIT"/>
    <property type="match status" value="1"/>
</dbReference>
<evidence type="ECO:0000256" key="2">
    <source>
        <dbReference type="ARBA" id="ARBA00022617"/>
    </source>
</evidence>
<dbReference type="InterPro" id="IPR052034">
    <property type="entry name" value="NasD-like"/>
</dbReference>
<dbReference type="InterPro" id="IPR006066">
    <property type="entry name" value="NO2/SO3_Rdtase_FeS/sirohaem_BS"/>
</dbReference>
<dbReference type="Pfam" id="PF03460">
    <property type="entry name" value="NIR_SIR_ferr"/>
    <property type="match status" value="1"/>
</dbReference>
<dbReference type="Pfam" id="PF01077">
    <property type="entry name" value="NIR_SIR"/>
    <property type="match status" value="1"/>
</dbReference>
<evidence type="ECO:0000256" key="1">
    <source>
        <dbReference type="ARBA" id="ARBA00022485"/>
    </source>
</evidence>
<dbReference type="PROSITE" id="PS00365">
    <property type="entry name" value="NIR_SIR"/>
    <property type="match status" value="1"/>
</dbReference>
<keyword evidence="10" id="KW-1185">Reference proteome</keyword>
<evidence type="ECO:0000256" key="4">
    <source>
        <dbReference type="ARBA" id="ARBA00023002"/>
    </source>
</evidence>
<keyword evidence="2" id="KW-0349">Heme</keyword>
<dbReference type="SUPFAM" id="SSF55124">
    <property type="entry name" value="Nitrite/Sulfite reductase N-terminal domain-like"/>
    <property type="match status" value="1"/>
</dbReference>
<evidence type="ECO:0000256" key="6">
    <source>
        <dbReference type="ARBA" id="ARBA00023014"/>
    </source>
</evidence>
<feature type="domain" description="Nitrite/sulphite reductase 4Fe-4S" evidence="7">
    <location>
        <begin position="111"/>
        <end position="245"/>
    </location>
</feature>
<dbReference type="InterPro" id="IPR045854">
    <property type="entry name" value="NO2/SO3_Rdtase_4Fe4S_sf"/>
</dbReference>
<dbReference type="SUPFAM" id="SSF57802">
    <property type="entry name" value="Rubredoxin-like"/>
    <property type="match status" value="1"/>
</dbReference>
<evidence type="ECO:0000313" key="9">
    <source>
        <dbReference type="EMBL" id="MEZ7196739.1"/>
    </source>
</evidence>
<gene>
    <name evidence="9" type="ORF">AB6M95_08270</name>
</gene>
<dbReference type="SUPFAM" id="SSF56014">
    <property type="entry name" value="Nitrite and sulphite reductase 4Fe-4S domain-like"/>
    <property type="match status" value="1"/>
</dbReference>
<keyword evidence="3" id="KW-0479">Metal-binding</keyword>
<dbReference type="InterPro" id="IPR036136">
    <property type="entry name" value="Nit/Sulf_reduc_fer-like_dom_sf"/>
</dbReference>
<dbReference type="PANTHER" id="PTHR43809:SF1">
    <property type="entry name" value="NITRITE REDUCTASE (NADH) LARGE SUBUNIT"/>
    <property type="match status" value="1"/>
</dbReference>
<protein>
    <submittedName>
        <fullName evidence="9">NAD(P)/FAD-dependent oxidoreductase</fullName>
    </submittedName>
</protein>
<dbReference type="PIRSF" id="PIRSF037487">
    <property type="entry name" value="Sulfite_red_assimil"/>
    <property type="match status" value="1"/>
</dbReference>
<dbReference type="EMBL" id="JBGLYH010000018">
    <property type="protein sequence ID" value="MEZ7196739.1"/>
    <property type="molecule type" value="Genomic_DNA"/>
</dbReference>
<keyword evidence="6" id="KW-0411">Iron-sulfur</keyword>
<keyword evidence="5" id="KW-0408">Iron</keyword>
<dbReference type="InterPro" id="IPR017220">
    <property type="entry name" value="Sulphite_reductase_assimil"/>
</dbReference>
<keyword evidence="1" id="KW-0004">4Fe-4S</keyword>
<reference evidence="9 10" key="1">
    <citation type="submission" date="2024-08" db="EMBL/GenBank/DDBJ databases">
        <title>Sulfate-reducing bacteria isolated from formation water of the oil field in Kazakhstan and description of Pseudodesulfovibrio sp.</title>
        <authorList>
            <person name="Bidzhieva S.K."/>
            <person name="Tourova T.P."/>
            <person name="Grouzdev D.S."/>
            <person name="Beletsky A.V."/>
            <person name="Sokolova D.S."/>
            <person name="Samigullina S.R."/>
            <person name="Poltaraus A.B."/>
            <person name="Avtukh A.N."/>
            <person name="Tereshina V.M."/>
            <person name="Zhaparov N.S."/>
            <person name="Mardanov A.V."/>
            <person name="Nazina T.N."/>
        </authorList>
    </citation>
    <scope>NUCLEOTIDE SEQUENCE [LARGE SCALE GENOMIC DNA]</scope>
    <source>
        <strain evidence="9 10">9FUS</strain>
    </source>
</reference>
<proteinExistence type="predicted"/>
<evidence type="ECO:0000313" key="10">
    <source>
        <dbReference type="Proteomes" id="UP001568698"/>
    </source>
</evidence>
<evidence type="ECO:0000259" key="7">
    <source>
        <dbReference type="Pfam" id="PF01077"/>
    </source>
</evidence>
<comment type="caution">
    <text evidence="9">The sequence shown here is derived from an EMBL/GenBank/DDBJ whole genome shotgun (WGS) entry which is preliminary data.</text>
</comment>